<organism evidence="2">
    <name type="scientific">Aeromonas caviae</name>
    <name type="common">Aeromonas punctata</name>
    <dbReference type="NCBI Taxonomy" id="648"/>
    <lineage>
        <taxon>Bacteria</taxon>
        <taxon>Pseudomonadati</taxon>
        <taxon>Pseudomonadota</taxon>
        <taxon>Gammaproteobacteria</taxon>
        <taxon>Aeromonadales</taxon>
        <taxon>Aeromonadaceae</taxon>
        <taxon>Aeromonas</taxon>
    </lineage>
</organism>
<dbReference type="RefSeq" id="WP_161470052.1">
    <property type="nucleotide sequence ID" value="NZ_JAAALU010000039.1"/>
</dbReference>
<dbReference type="InterPro" id="IPR035897">
    <property type="entry name" value="Toll_tir_struct_dom_sf"/>
</dbReference>
<feature type="domain" description="TIR" evidence="1">
    <location>
        <begin position="3"/>
        <end position="85"/>
    </location>
</feature>
<protein>
    <submittedName>
        <fullName evidence="2">Toll/interleukin-1 receptor domain-containing protein</fullName>
    </submittedName>
</protein>
<dbReference type="AlphaFoldDB" id="A0A7T3X279"/>
<proteinExistence type="predicted"/>
<dbReference type="SUPFAM" id="SSF52200">
    <property type="entry name" value="Toll/Interleukin receptor TIR domain"/>
    <property type="match status" value="1"/>
</dbReference>
<accession>A0A7T3X279</accession>
<dbReference type="Pfam" id="PF13676">
    <property type="entry name" value="TIR_2"/>
    <property type="match status" value="1"/>
</dbReference>
<dbReference type="InterPro" id="IPR000157">
    <property type="entry name" value="TIR_dom"/>
</dbReference>
<gene>
    <name evidence="2" type="ORF">JC965_23875</name>
</gene>
<dbReference type="Gene3D" id="3.40.50.10140">
    <property type="entry name" value="Toll/interleukin-1 receptor homology (TIR) domain"/>
    <property type="match status" value="1"/>
</dbReference>
<keyword evidence="2" id="KW-0675">Receptor</keyword>
<dbReference type="EMBL" id="CP065937">
    <property type="protein sequence ID" value="QQA60849.1"/>
    <property type="molecule type" value="Genomic_DNA"/>
</dbReference>
<evidence type="ECO:0000313" key="2">
    <source>
        <dbReference type="EMBL" id="QQA60849.1"/>
    </source>
</evidence>
<reference evidence="2" key="1">
    <citation type="submission" date="2020-12" db="EMBL/GenBank/DDBJ databases">
        <title>GES Beta-lactamases isolated from hospital effluents in Brazil.</title>
        <authorList>
            <person name="Conte D."/>
            <person name="Mesa D."/>
            <person name="Palmeiro J.K."/>
            <person name="Dalla-Costa L.M."/>
        </authorList>
    </citation>
    <scope>NUCLEOTIDE SEQUENCE [LARGE SCALE GENOMIC DNA]</scope>
    <source>
        <strain evidence="2">Aero21</strain>
    </source>
</reference>
<dbReference type="GO" id="GO:0007165">
    <property type="term" value="P:signal transduction"/>
    <property type="evidence" value="ECO:0007669"/>
    <property type="project" value="InterPro"/>
</dbReference>
<evidence type="ECO:0000259" key="1">
    <source>
        <dbReference type="Pfam" id="PF13676"/>
    </source>
</evidence>
<name>A0A7T3X279_AERCA</name>
<sequence length="158" mass="18170">MPVFISYRHKDRDAALGVAAVMHQYGIKTYLDVLDPQSQTTDQITDVITTRMKDCSHLIAVVSENTEGSWWVPFEIGEATIIDNRIATFQVRYVTLPEYLKKWPKMTTMEHLKLFAIAYKADYPLAFNRKLGGESVSTSSRSSEQFHYNLKRNLGQIY</sequence>